<keyword evidence="8" id="KW-0239">DNA-directed DNA polymerase</keyword>
<dbReference type="InterPro" id="IPR001001">
    <property type="entry name" value="DNA_polIII_beta"/>
</dbReference>
<proteinExistence type="inferred from homology"/>
<dbReference type="InterPro" id="IPR022635">
    <property type="entry name" value="DNA_polIII_beta_C"/>
</dbReference>
<keyword evidence="16" id="KW-1185">Reference proteome</keyword>
<dbReference type="Pfam" id="PF00712">
    <property type="entry name" value="DNA_pol3_beta"/>
    <property type="match status" value="1"/>
</dbReference>
<dbReference type="EMBL" id="JWIT01000007">
    <property type="protein sequence ID" value="KJF73187.1"/>
    <property type="molecule type" value="Genomic_DNA"/>
</dbReference>
<feature type="domain" description="DNA polymerase III beta sliding clamp C-terminal" evidence="14">
    <location>
        <begin position="272"/>
        <end position="389"/>
    </location>
</feature>
<dbReference type="Pfam" id="PF02768">
    <property type="entry name" value="DNA_pol3_beta_3"/>
    <property type="match status" value="1"/>
</dbReference>
<feature type="domain" description="DNA polymerase III beta sliding clamp N-terminal" evidence="12">
    <location>
        <begin position="11"/>
        <end position="138"/>
    </location>
</feature>
<evidence type="ECO:0000256" key="5">
    <source>
        <dbReference type="ARBA" id="ARBA00022679"/>
    </source>
</evidence>
<dbReference type="SUPFAM" id="SSF55979">
    <property type="entry name" value="DNA clamp"/>
    <property type="match status" value="3"/>
</dbReference>
<dbReference type="PANTHER" id="PTHR30478">
    <property type="entry name" value="DNA POLYMERASE III SUBUNIT BETA"/>
    <property type="match status" value="1"/>
</dbReference>
<gene>
    <name evidence="15" type="ORF">RP75_13410</name>
</gene>
<keyword evidence="7" id="KW-0235">DNA replication</keyword>
<dbReference type="Gene3D" id="3.70.10.10">
    <property type="match status" value="1"/>
</dbReference>
<dbReference type="InterPro" id="IPR046938">
    <property type="entry name" value="DNA_clamp_sf"/>
</dbReference>
<dbReference type="InterPro" id="IPR022637">
    <property type="entry name" value="DNA_polIII_beta_cen"/>
</dbReference>
<evidence type="ECO:0000256" key="10">
    <source>
        <dbReference type="ARBA" id="ARBA00030988"/>
    </source>
</evidence>
<dbReference type="RefSeq" id="WP_045019081.1">
    <property type="nucleotide sequence ID" value="NZ_CP166105.1"/>
</dbReference>
<organism evidence="15 16">
    <name type="scientific">Agrobacterium arsenijevicii</name>
    <dbReference type="NCBI Taxonomy" id="1585697"/>
    <lineage>
        <taxon>Bacteria</taxon>
        <taxon>Pseudomonadati</taxon>
        <taxon>Pseudomonadota</taxon>
        <taxon>Alphaproteobacteria</taxon>
        <taxon>Hyphomicrobiales</taxon>
        <taxon>Rhizobiaceae</taxon>
        <taxon>Rhizobium/Agrobacterium group</taxon>
        <taxon>Agrobacterium</taxon>
    </lineage>
</organism>
<reference evidence="15 16" key="1">
    <citation type="submission" date="2014-12" db="EMBL/GenBank/DDBJ databases">
        <authorList>
            <person name="Kuzmanovic N."/>
            <person name="Pulawska J."/>
            <person name="Obradovic A."/>
        </authorList>
    </citation>
    <scope>NUCLEOTIDE SEQUENCE [LARGE SCALE GENOMIC DNA]</scope>
    <source>
        <strain evidence="15 16">KFB 330</strain>
    </source>
</reference>
<keyword evidence="6" id="KW-0548">Nucleotidyltransferase</keyword>
<dbReference type="SMART" id="SM00480">
    <property type="entry name" value="POL3Bc"/>
    <property type="match status" value="1"/>
</dbReference>
<evidence type="ECO:0000313" key="16">
    <source>
        <dbReference type="Proteomes" id="UP000032564"/>
    </source>
</evidence>
<name>A0ABR5D7Z0_9HYPH</name>
<evidence type="ECO:0000256" key="3">
    <source>
        <dbReference type="ARBA" id="ARBA00021035"/>
    </source>
</evidence>
<evidence type="ECO:0000256" key="4">
    <source>
        <dbReference type="ARBA" id="ARBA00022490"/>
    </source>
</evidence>
<evidence type="ECO:0000256" key="1">
    <source>
        <dbReference type="ARBA" id="ARBA00004496"/>
    </source>
</evidence>
<evidence type="ECO:0000259" key="12">
    <source>
        <dbReference type="Pfam" id="PF00712"/>
    </source>
</evidence>
<comment type="subcellular location">
    <subcellularLocation>
        <location evidence="1">Cytoplasm</location>
    </subcellularLocation>
</comment>
<evidence type="ECO:0000259" key="14">
    <source>
        <dbReference type="Pfam" id="PF02768"/>
    </source>
</evidence>
<keyword evidence="5" id="KW-0808">Transferase</keyword>
<evidence type="ECO:0000256" key="7">
    <source>
        <dbReference type="ARBA" id="ARBA00022705"/>
    </source>
</evidence>
<keyword evidence="9" id="KW-0238">DNA-binding</keyword>
<dbReference type="Pfam" id="PF02767">
    <property type="entry name" value="DNA_pol3_beta_2"/>
    <property type="match status" value="1"/>
</dbReference>
<feature type="domain" description="DNA polymerase III beta sliding clamp central" evidence="13">
    <location>
        <begin position="156"/>
        <end position="269"/>
    </location>
</feature>
<protein>
    <recommendedName>
        <fullName evidence="3">Beta sliding clamp</fullName>
    </recommendedName>
    <alternativeName>
        <fullName evidence="11">Beta-clamp processivity factor</fullName>
    </alternativeName>
    <alternativeName>
        <fullName evidence="10">DNA polymerase III beta sliding clamp subunit</fullName>
    </alternativeName>
</protein>
<comment type="caution">
    <text evidence="15">The sequence shown here is derived from an EMBL/GenBank/DDBJ whole genome shotgun (WGS) entry which is preliminary data.</text>
</comment>
<sequence>MISQPTASKFVSVEAKELASALKLANSIIEVRNTIPILNDVRLNYGKKGLSVEATDLDLHATIHVDEVEGAGTWSLCVPARFLAAVASAAGTGWVHIEPAQVEIKNEKTGATSIRHSAEIRVGVASYTVEAHAPEDYPIIAGEKAGMVERFTNGHFALALKKVSGCISTEETRYYLNGVNWASTPSGRRMAATDGHRLALCRYAANEDETAFSYIIPRKTVGVISQYLANADVEIFSVSNGNKIIDTVLEFKGPGLVLRSKLIDGTFPDIERVIPKEFAHRLEIRTDEMLPAIRQATAIGGWRGSAIRLHGVSGKLHVEVKNEEIGTAKVSTSCDWPEDLAPIGVNSRYMADMVKRCQGSVAMQLNGDGGPIALADQDPEMTRLLMPMRV</sequence>
<dbReference type="InterPro" id="IPR022634">
    <property type="entry name" value="DNA_polIII_beta_N"/>
</dbReference>
<dbReference type="Gene3D" id="3.10.150.10">
    <property type="entry name" value="DNA Polymerase III, subunit A, domain 2"/>
    <property type="match status" value="1"/>
</dbReference>
<evidence type="ECO:0000313" key="15">
    <source>
        <dbReference type="EMBL" id="KJF73187.1"/>
    </source>
</evidence>
<comment type="similarity">
    <text evidence="2">Belongs to the beta sliding clamp family.</text>
</comment>
<accession>A0ABR5D7Z0</accession>
<evidence type="ECO:0000256" key="2">
    <source>
        <dbReference type="ARBA" id="ARBA00010752"/>
    </source>
</evidence>
<dbReference type="CDD" id="cd00140">
    <property type="entry name" value="beta_clamp"/>
    <property type="match status" value="1"/>
</dbReference>
<evidence type="ECO:0000256" key="8">
    <source>
        <dbReference type="ARBA" id="ARBA00022932"/>
    </source>
</evidence>
<evidence type="ECO:0000256" key="11">
    <source>
        <dbReference type="ARBA" id="ARBA00033276"/>
    </source>
</evidence>
<dbReference type="NCBIfam" id="TIGR00663">
    <property type="entry name" value="dnan"/>
    <property type="match status" value="1"/>
</dbReference>
<keyword evidence="4" id="KW-0963">Cytoplasm</keyword>
<dbReference type="PANTHER" id="PTHR30478:SF0">
    <property type="entry name" value="BETA SLIDING CLAMP"/>
    <property type="match status" value="1"/>
</dbReference>
<dbReference type="Proteomes" id="UP000032564">
    <property type="component" value="Unassembled WGS sequence"/>
</dbReference>
<evidence type="ECO:0000259" key="13">
    <source>
        <dbReference type="Pfam" id="PF02767"/>
    </source>
</evidence>
<evidence type="ECO:0000256" key="6">
    <source>
        <dbReference type="ARBA" id="ARBA00022695"/>
    </source>
</evidence>
<evidence type="ECO:0000256" key="9">
    <source>
        <dbReference type="ARBA" id="ARBA00023125"/>
    </source>
</evidence>